<name>A0ABX9WIG5_9ACTN</name>
<dbReference type="EMBL" id="RJLN01000026">
    <property type="protein sequence ID" value="RNL99006.1"/>
    <property type="molecule type" value="Genomic_DNA"/>
</dbReference>
<evidence type="ECO:0000313" key="2">
    <source>
        <dbReference type="EMBL" id="RNL99006.1"/>
    </source>
</evidence>
<accession>A0ABX9WIG5</accession>
<dbReference type="Proteomes" id="UP000280698">
    <property type="component" value="Unassembled WGS sequence"/>
</dbReference>
<dbReference type="RefSeq" id="WP_123240924.1">
    <property type="nucleotide sequence ID" value="NZ_JAAHBY010000026.1"/>
</dbReference>
<dbReference type="Pfam" id="PF20773">
    <property type="entry name" value="InhA-like_MAM"/>
    <property type="match status" value="1"/>
</dbReference>
<gene>
    <name evidence="2" type="ORF">EFE23_11700</name>
</gene>
<organism evidence="2 3">
    <name type="scientific">Micromonospora solifontis</name>
    <dbReference type="NCBI Taxonomy" id="2487138"/>
    <lineage>
        <taxon>Bacteria</taxon>
        <taxon>Bacillati</taxon>
        <taxon>Actinomycetota</taxon>
        <taxon>Actinomycetes</taxon>
        <taxon>Micromonosporales</taxon>
        <taxon>Micromonosporaceae</taxon>
        <taxon>Micromonospora</taxon>
    </lineage>
</organism>
<keyword evidence="3" id="KW-1185">Reference proteome</keyword>
<proteinExistence type="predicted"/>
<protein>
    <submittedName>
        <fullName evidence="2">Uncharacterized protein</fullName>
    </submittedName>
</protein>
<sequence>MSVERFRDPGPTVALAFDGDDETVIPPHTGTTHWYGGYESQNDNILDVAASGTVTSLDFWSWYFIEEGWDYGFVEAQVNGDWVTVPLRTDAGQVVTTNDDPHGNNTEGNGLTGTSGGEYFVDDPVYQHLTADLPAGTTDVRFRYSTDAAYMDTGYTFRVRNTGNAK</sequence>
<evidence type="ECO:0000313" key="3">
    <source>
        <dbReference type="Proteomes" id="UP000280698"/>
    </source>
</evidence>
<feature type="region of interest" description="Disordered" evidence="1">
    <location>
        <begin position="94"/>
        <end position="116"/>
    </location>
</feature>
<evidence type="ECO:0000256" key="1">
    <source>
        <dbReference type="SAM" id="MobiDB-lite"/>
    </source>
</evidence>
<reference evidence="2 3" key="1">
    <citation type="submission" date="2018-11" db="EMBL/GenBank/DDBJ databases">
        <title>Micromonospora sp. PPF5-17, a new actinomycetes isolated from a hot spring soil.</title>
        <authorList>
            <person name="Thawai C."/>
        </authorList>
    </citation>
    <scope>NUCLEOTIDE SEQUENCE [LARGE SCALE GENOMIC DNA]</scope>
    <source>
        <strain evidence="2 3">PPF5-17</strain>
    </source>
</reference>
<comment type="caution">
    <text evidence="2">The sequence shown here is derived from an EMBL/GenBank/DDBJ whole genome shotgun (WGS) entry which is preliminary data.</text>
</comment>